<dbReference type="GO" id="GO:0008721">
    <property type="term" value="F:D-serine ammonia-lyase activity"/>
    <property type="evidence" value="ECO:0007669"/>
    <property type="project" value="TreeGrafter"/>
</dbReference>
<dbReference type="HOGENOM" id="CLU_031639_2_1_9"/>
<dbReference type="InterPro" id="IPR001608">
    <property type="entry name" value="Ala_racemase_N"/>
</dbReference>
<name>G5IKI4_9FIRM</name>
<dbReference type="PATRIC" id="fig|742737.3.peg.3998"/>
<dbReference type="InterPro" id="IPR029066">
    <property type="entry name" value="PLP-binding_barrel"/>
</dbReference>
<keyword evidence="2" id="KW-0456">Lyase</keyword>
<protein>
    <recommendedName>
        <fullName evidence="3">D-serine dehydratase-like domain-containing protein</fullName>
    </recommendedName>
</protein>
<evidence type="ECO:0000259" key="3">
    <source>
        <dbReference type="SMART" id="SM01119"/>
    </source>
</evidence>
<dbReference type="Proteomes" id="UP000005384">
    <property type="component" value="Unassembled WGS sequence"/>
</dbReference>
<gene>
    <name evidence="4" type="ORF">HMPREF9473_04012</name>
</gene>
<evidence type="ECO:0000313" key="5">
    <source>
        <dbReference type="Proteomes" id="UP000005384"/>
    </source>
</evidence>
<sequence>MWAREQCERGRTMEELKNTIWDLPTPAVTVDLDIAERNVKKMAQEAVQHGLAHRPHIKTHRSGYFAQMQIKAGCTGITAAKLGEAEVMADDGINDIFIAYPIIGEDKLERLVKLHRRVKVSTIVNSVEGARGLSRAFDAAGRTIQVLIEIDGGLNRGGVKPEAAFKFAEAIRDLPGIAIVGLMYYGGLIYNSHNIDEVEEYTRRERDCLVQTASQLRDHGFCMDVLSAGSSYSGKRPEFLEGITEIRSGHYIFNDCGQLDIHLAEPEDCALTVITTVVSKPDTHVVICDVGTKSLTSDACHYRKGYGYVIGHPDMEIYALNEEHAFLRCEEENPLQIGDKIQIIPNHACVVTNLAEKVYGMRNGVFERVITVDAKGKSV</sequence>
<dbReference type="InterPro" id="IPR042208">
    <property type="entry name" value="D-ser_dehydrat-like_sf"/>
</dbReference>
<dbReference type="EMBL" id="ADLN01000111">
    <property type="protein sequence ID" value="EHI58013.1"/>
    <property type="molecule type" value="Genomic_DNA"/>
</dbReference>
<evidence type="ECO:0000256" key="1">
    <source>
        <dbReference type="ARBA" id="ARBA00005323"/>
    </source>
</evidence>
<dbReference type="InterPro" id="IPR051466">
    <property type="entry name" value="D-amino_acid_metab_enzyme"/>
</dbReference>
<dbReference type="AlphaFoldDB" id="G5IKI4"/>
<dbReference type="Gene3D" id="3.20.20.10">
    <property type="entry name" value="Alanine racemase"/>
    <property type="match status" value="1"/>
</dbReference>
<feature type="domain" description="D-serine dehydratase-like" evidence="3">
    <location>
        <begin position="270"/>
        <end position="362"/>
    </location>
</feature>
<keyword evidence="5" id="KW-1185">Reference proteome</keyword>
<organism evidence="4 5">
    <name type="scientific">Hungatella hathewayi WAL-18680</name>
    <dbReference type="NCBI Taxonomy" id="742737"/>
    <lineage>
        <taxon>Bacteria</taxon>
        <taxon>Bacillati</taxon>
        <taxon>Bacillota</taxon>
        <taxon>Clostridia</taxon>
        <taxon>Lachnospirales</taxon>
        <taxon>Lachnospiraceae</taxon>
        <taxon>Hungatella</taxon>
    </lineage>
</organism>
<dbReference type="Pfam" id="PF01168">
    <property type="entry name" value="Ala_racemase_N"/>
    <property type="match status" value="1"/>
</dbReference>
<proteinExistence type="inferred from homology"/>
<dbReference type="SMART" id="SM01119">
    <property type="entry name" value="D-ser_dehydrat"/>
    <property type="match status" value="1"/>
</dbReference>
<dbReference type="OrthoDB" id="9788869at2"/>
<dbReference type="GO" id="GO:0036088">
    <property type="term" value="P:D-serine catabolic process"/>
    <property type="evidence" value="ECO:0007669"/>
    <property type="project" value="TreeGrafter"/>
</dbReference>
<dbReference type="PANTHER" id="PTHR28004:SF2">
    <property type="entry name" value="D-SERINE DEHYDRATASE"/>
    <property type="match status" value="1"/>
</dbReference>
<dbReference type="InterPro" id="IPR026956">
    <property type="entry name" value="D-ser_dehydrat-like_dom"/>
</dbReference>
<reference evidence="4 5" key="1">
    <citation type="submission" date="2011-08" db="EMBL/GenBank/DDBJ databases">
        <title>The Genome Sequence of Clostridium hathewayi WAL-18680.</title>
        <authorList>
            <consortium name="The Broad Institute Genome Sequencing Platform"/>
            <person name="Earl A."/>
            <person name="Ward D."/>
            <person name="Feldgarden M."/>
            <person name="Gevers D."/>
            <person name="Finegold S.M."/>
            <person name="Summanen P.H."/>
            <person name="Molitoris D.R."/>
            <person name="Song M."/>
            <person name="Daigneault M."/>
            <person name="Allen-Vercoe E."/>
            <person name="Young S.K."/>
            <person name="Zeng Q."/>
            <person name="Gargeya S."/>
            <person name="Fitzgerald M."/>
            <person name="Haas B."/>
            <person name="Abouelleil A."/>
            <person name="Alvarado L."/>
            <person name="Arachchi H.M."/>
            <person name="Berlin A."/>
            <person name="Brown A."/>
            <person name="Chapman S.B."/>
            <person name="Chen Z."/>
            <person name="Dunbar C."/>
            <person name="Freedman E."/>
            <person name="Gearin G."/>
            <person name="Gellesch M."/>
            <person name="Goldberg J."/>
            <person name="Griggs A."/>
            <person name="Gujja S."/>
            <person name="Heiman D."/>
            <person name="Howarth C."/>
            <person name="Larson L."/>
            <person name="Lui A."/>
            <person name="MacDonald P.J.P."/>
            <person name="Montmayeur A."/>
            <person name="Murphy C."/>
            <person name="Neiman D."/>
            <person name="Pearson M."/>
            <person name="Priest M."/>
            <person name="Roberts A."/>
            <person name="Saif S."/>
            <person name="Shea T."/>
            <person name="Shenoy N."/>
            <person name="Sisk P."/>
            <person name="Stolte C."/>
            <person name="Sykes S."/>
            <person name="Wortman J."/>
            <person name="Nusbaum C."/>
            <person name="Birren B."/>
        </authorList>
    </citation>
    <scope>NUCLEOTIDE SEQUENCE [LARGE SCALE GENOMIC DNA]</scope>
    <source>
        <strain evidence="4 5">WAL-18680</strain>
    </source>
</reference>
<evidence type="ECO:0000313" key="4">
    <source>
        <dbReference type="EMBL" id="EHI58013.1"/>
    </source>
</evidence>
<evidence type="ECO:0000256" key="2">
    <source>
        <dbReference type="ARBA" id="ARBA00023239"/>
    </source>
</evidence>
<dbReference type="PANTHER" id="PTHR28004">
    <property type="entry name" value="ZGC:162816-RELATED"/>
    <property type="match status" value="1"/>
</dbReference>
<comment type="caution">
    <text evidence="4">The sequence shown here is derived from an EMBL/GenBank/DDBJ whole genome shotgun (WGS) entry which is preliminary data.</text>
</comment>
<dbReference type="SUPFAM" id="SSF51419">
    <property type="entry name" value="PLP-binding barrel"/>
    <property type="match status" value="1"/>
</dbReference>
<dbReference type="Pfam" id="PF14031">
    <property type="entry name" value="D-ser_dehydrat"/>
    <property type="match status" value="1"/>
</dbReference>
<comment type="similarity">
    <text evidence="1">Belongs to the DSD1 family.</text>
</comment>
<accession>G5IKI4</accession>
<dbReference type="Gene3D" id="2.40.37.20">
    <property type="entry name" value="D-serine dehydratase-like domain"/>
    <property type="match status" value="1"/>
</dbReference>